<keyword evidence="3" id="KW-0804">Transcription</keyword>
<dbReference type="InterPro" id="IPR050109">
    <property type="entry name" value="HTH-type_TetR-like_transc_reg"/>
</dbReference>
<dbReference type="Proteomes" id="UP000002077">
    <property type="component" value="Chromosome"/>
</dbReference>
<dbReference type="PROSITE" id="PS50977">
    <property type="entry name" value="HTH_TETR_2"/>
    <property type="match status" value="1"/>
</dbReference>
<organism evidence="6 7">
    <name type="scientific">Corynebacterium aurimucosum (strain ATCC 700975 / DSM 44827 / CIP 107346 / CN-1)</name>
    <name type="common">Corynebacterium nigricans</name>
    <dbReference type="NCBI Taxonomy" id="548476"/>
    <lineage>
        <taxon>Bacteria</taxon>
        <taxon>Bacillati</taxon>
        <taxon>Actinomycetota</taxon>
        <taxon>Actinomycetes</taxon>
        <taxon>Mycobacteriales</taxon>
        <taxon>Corynebacteriaceae</taxon>
        <taxon>Corynebacterium</taxon>
    </lineage>
</organism>
<name>C3PF73_CORA7</name>
<dbReference type="SUPFAM" id="SSF46689">
    <property type="entry name" value="Homeodomain-like"/>
    <property type="match status" value="1"/>
</dbReference>
<dbReference type="InterPro" id="IPR041678">
    <property type="entry name" value="TetR_C_16"/>
</dbReference>
<dbReference type="Pfam" id="PF00440">
    <property type="entry name" value="TetR_N"/>
    <property type="match status" value="1"/>
</dbReference>
<sequence>MSPMEEKVASTRERILECSRELFSERSFSQVSMKDIAEEADVSVALIVKHFHNKEGLFEATVDFTASSAALFAGSFSELGRTAVVETLTAPHNAPYSMARTISVASGDYQTLGAIGKRIKSDLLDVLASRIRKESGSQYPSPELRAQSALALLMGLSFMRRFGDTEFAAFSTEELIEYYAPLLQGILDGDQAFKTLPWNEPR</sequence>
<dbReference type="PANTHER" id="PTHR30055">
    <property type="entry name" value="HTH-TYPE TRANSCRIPTIONAL REGULATOR RUTR"/>
    <property type="match status" value="1"/>
</dbReference>
<dbReference type="SUPFAM" id="SSF48498">
    <property type="entry name" value="Tetracyclin repressor-like, C-terminal domain"/>
    <property type="match status" value="1"/>
</dbReference>
<proteinExistence type="predicted"/>
<evidence type="ECO:0000256" key="3">
    <source>
        <dbReference type="ARBA" id="ARBA00023163"/>
    </source>
</evidence>
<evidence type="ECO:0000256" key="1">
    <source>
        <dbReference type="ARBA" id="ARBA00023015"/>
    </source>
</evidence>
<keyword evidence="7" id="KW-1185">Reference proteome</keyword>
<dbReference type="GeneID" id="31923504"/>
<dbReference type="OrthoDB" id="3210235at2"/>
<dbReference type="EMBL" id="CP001601">
    <property type="protein sequence ID" value="ACP32477.1"/>
    <property type="molecule type" value="Genomic_DNA"/>
</dbReference>
<gene>
    <name evidence="6" type="ordered locus">cauri_0880</name>
</gene>
<dbReference type="InterPro" id="IPR001647">
    <property type="entry name" value="HTH_TetR"/>
</dbReference>
<dbReference type="HOGENOM" id="CLU_069356_10_2_11"/>
<evidence type="ECO:0000256" key="4">
    <source>
        <dbReference type="PROSITE-ProRule" id="PRU00335"/>
    </source>
</evidence>
<dbReference type="GO" id="GO:0000976">
    <property type="term" value="F:transcription cis-regulatory region binding"/>
    <property type="evidence" value="ECO:0007669"/>
    <property type="project" value="TreeGrafter"/>
</dbReference>
<accession>C3PF73</accession>
<dbReference type="PRINTS" id="PR00455">
    <property type="entry name" value="HTHTETR"/>
</dbReference>
<dbReference type="KEGG" id="car:cauri_0880"/>
<dbReference type="PANTHER" id="PTHR30055:SF234">
    <property type="entry name" value="HTH-TYPE TRANSCRIPTIONAL REGULATOR BETI"/>
    <property type="match status" value="1"/>
</dbReference>
<keyword evidence="2 4" id="KW-0238">DNA-binding</keyword>
<evidence type="ECO:0000313" key="6">
    <source>
        <dbReference type="EMBL" id="ACP32477.1"/>
    </source>
</evidence>
<dbReference type="Pfam" id="PF17920">
    <property type="entry name" value="TetR_C_16"/>
    <property type="match status" value="1"/>
</dbReference>
<evidence type="ECO:0000313" key="7">
    <source>
        <dbReference type="Proteomes" id="UP000002077"/>
    </source>
</evidence>
<feature type="domain" description="HTH tetR-type" evidence="5">
    <location>
        <begin position="9"/>
        <end position="69"/>
    </location>
</feature>
<dbReference type="RefSeq" id="WP_010187493.1">
    <property type="nucleotide sequence ID" value="NC_012590.1"/>
</dbReference>
<feature type="DNA-binding region" description="H-T-H motif" evidence="4">
    <location>
        <begin position="32"/>
        <end position="51"/>
    </location>
</feature>
<dbReference type="InterPro" id="IPR036271">
    <property type="entry name" value="Tet_transcr_reg_TetR-rel_C_sf"/>
</dbReference>
<dbReference type="AlphaFoldDB" id="C3PF73"/>
<dbReference type="InterPro" id="IPR009057">
    <property type="entry name" value="Homeodomain-like_sf"/>
</dbReference>
<dbReference type="eggNOG" id="COG1309">
    <property type="taxonomic scope" value="Bacteria"/>
</dbReference>
<evidence type="ECO:0000259" key="5">
    <source>
        <dbReference type="PROSITE" id="PS50977"/>
    </source>
</evidence>
<evidence type="ECO:0000256" key="2">
    <source>
        <dbReference type="ARBA" id="ARBA00023125"/>
    </source>
</evidence>
<dbReference type="Gene3D" id="1.10.357.10">
    <property type="entry name" value="Tetracycline Repressor, domain 2"/>
    <property type="match status" value="1"/>
</dbReference>
<protein>
    <submittedName>
        <fullName evidence="6">HTH-type regulator, tetR family</fullName>
    </submittedName>
</protein>
<dbReference type="STRING" id="548476.cauri_0880"/>
<reference evidence="6 7" key="1">
    <citation type="journal article" date="2010" name="BMC Genomics">
        <title>Complete genome sequence and lifestyle of black-pigmented Corynebacterium aurimucosum ATCC 700975 (formerly C. nigricans CN-1) isolated from a vaginal swab of a woman with spontaneous abortion.</title>
        <authorList>
            <person name="Trost E."/>
            <person name="Gotker S."/>
            <person name="Schneider J."/>
            <person name="Schneiker-Bekel S."/>
            <person name="Szczepanowski R."/>
            <person name="Tilker A."/>
            <person name="Viehoever P."/>
            <person name="Arnold W."/>
            <person name="Bekel T."/>
            <person name="Blom J."/>
            <person name="Gartemann K.H."/>
            <person name="Linke B."/>
            <person name="Goesmann A."/>
            <person name="Puhler A."/>
            <person name="Shukla S.K."/>
            <person name="Tauch A."/>
        </authorList>
    </citation>
    <scope>NUCLEOTIDE SEQUENCE [LARGE SCALE GENOMIC DNA]</scope>
    <source>
        <strain evidence="7">ATCC 700975 / DSM 44827 / CIP 107346 / CN-1</strain>
    </source>
</reference>
<dbReference type="GO" id="GO:0003700">
    <property type="term" value="F:DNA-binding transcription factor activity"/>
    <property type="evidence" value="ECO:0007669"/>
    <property type="project" value="TreeGrafter"/>
</dbReference>
<keyword evidence="1" id="KW-0805">Transcription regulation</keyword>